<keyword evidence="2" id="KW-0805">Transcription regulation</keyword>
<feature type="domain" description="RNA polymerase sigma-70 region 2" evidence="5">
    <location>
        <begin position="26"/>
        <end position="94"/>
    </location>
</feature>
<dbReference type="InterPro" id="IPR013324">
    <property type="entry name" value="RNA_pol_sigma_r3/r4-like"/>
</dbReference>
<evidence type="ECO:0000313" key="8">
    <source>
        <dbReference type="Proteomes" id="UP000474967"/>
    </source>
</evidence>
<dbReference type="GO" id="GO:0006352">
    <property type="term" value="P:DNA-templated transcription initiation"/>
    <property type="evidence" value="ECO:0007669"/>
    <property type="project" value="InterPro"/>
</dbReference>
<evidence type="ECO:0000256" key="2">
    <source>
        <dbReference type="ARBA" id="ARBA00023015"/>
    </source>
</evidence>
<dbReference type="GO" id="GO:0003677">
    <property type="term" value="F:DNA binding"/>
    <property type="evidence" value="ECO:0007669"/>
    <property type="project" value="InterPro"/>
</dbReference>
<dbReference type="PANTHER" id="PTHR43133:SF25">
    <property type="entry name" value="RNA POLYMERASE SIGMA FACTOR RFAY-RELATED"/>
    <property type="match status" value="1"/>
</dbReference>
<dbReference type="InterPro" id="IPR014284">
    <property type="entry name" value="RNA_pol_sigma-70_dom"/>
</dbReference>
<comment type="caution">
    <text evidence="7">The sequence shown here is derived from an EMBL/GenBank/DDBJ whole genome shotgun (WGS) entry which is preliminary data.</text>
</comment>
<name>A0A6L9XWI5_9MICO</name>
<evidence type="ECO:0000256" key="1">
    <source>
        <dbReference type="ARBA" id="ARBA00010641"/>
    </source>
</evidence>
<dbReference type="EMBL" id="JAAGWY010000001">
    <property type="protein sequence ID" value="NEN05404.1"/>
    <property type="molecule type" value="Genomic_DNA"/>
</dbReference>
<protein>
    <submittedName>
        <fullName evidence="7">RNA polymerase sigma factor</fullName>
    </submittedName>
</protein>
<dbReference type="InterPro" id="IPR036388">
    <property type="entry name" value="WH-like_DNA-bd_sf"/>
</dbReference>
<organism evidence="7 8">
    <name type="scientific">Leifsonia tongyongensis</name>
    <dbReference type="NCBI Taxonomy" id="1268043"/>
    <lineage>
        <taxon>Bacteria</taxon>
        <taxon>Bacillati</taxon>
        <taxon>Actinomycetota</taxon>
        <taxon>Actinomycetes</taxon>
        <taxon>Micrococcales</taxon>
        <taxon>Microbacteriaceae</taxon>
        <taxon>Leifsonia</taxon>
    </lineage>
</organism>
<dbReference type="SUPFAM" id="SSF88946">
    <property type="entry name" value="Sigma2 domain of RNA polymerase sigma factors"/>
    <property type="match status" value="1"/>
</dbReference>
<accession>A0A6L9XWI5</accession>
<evidence type="ECO:0000256" key="4">
    <source>
        <dbReference type="ARBA" id="ARBA00023163"/>
    </source>
</evidence>
<dbReference type="SUPFAM" id="SSF88659">
    <property type="entry name" value="Sigma3 and sigma4 domains of RNA polymerase sigma factors"/>
    <property type="match status" value="1"/>
</dbReference>
<dbReference type="InterPro" id="IPR007627">
    <property type="entry name" value="RNA_pol_sigma70_r2"/>
</dbReference>
<dbReference type="InterPro" id="IPR013325">
    <property type="entry name" value="RNA_pol_sigma_r2"/>
</dbReference>
<evidence type="ECO:0000313" key="7">
    <source>
        <dbReference type="EMBL" id="NEN05404.1"/>
    </source>
</evidence>
<evidence type="ECO:0000259" key="5">
    <source>
        <dbReference type="Pfam" id="PF04542"/>
    </source>
</evidence>
<evidence type="ECO:0000256" key="3">
    <source>
        <dbReference type="ARBA" id="ARBA00023082"/>
    </source>
</evidence>
<comment type="similarity">
    <text evidence="1">Belongs to the sigma-70 factor family. ECF subfamily.</text>
</comment>
<dbReference type="Gene3D" id="1.10.10.10">
    <property type="entry name" value="Winged helix-like DNA-binding domain superfamily/Winged helix DNA-binding domain"/>
    <property type="match status" value="1"/>
</dbReference>
<dbReference type="Gene3D" id="1.10.1740.10">
    <property type="match status" value="1"/>
</dbReference>
<keyword evidence="8" id="KW-1185">Reference proteome</keyword>
<dbReference type="NCBIfam" id="TIGR02937">
    <property type="entry name" value="sigma70-ECF"/>
    <property type="match status" value="1"/>
</dbReference>
<dbReference type="InterPro" id="IPR013249">
    <property type="entry name" value="RNA_pol_sigma70_r4_t2"/>
</dbReference>
<evidence type="ECO:0000259" key="6">
    <source>
        <dbReference type="Pfam" id="PF08281"/>
    </source>
</evidence>
<reference evidence="7 8" key="1">
    <citation type="journal article" date="2014" name="J. Microbiol.">
        <title>Diaminobutyricibacter tongyongensis gen. nov., sp. nov. and Homoserinibacter gongjuensis gen. nov., sp. nov. belong to the family Microbacteriaceae.</title>
        <authorList>
            <person name="Kim S.J."/>
            <person name="Ahn J.H."/>
            <person name="Weon H.Y."/>
            <person name="Hamada M."/>
            <person name="Suzuki K."/>
            <person name="Kwon S.W."/>
        </authorList>
    </citation>
    <scope>NUCLEOTIDE SEQUENCE [LARGE SCALE GENOMIC DNA]</scope>
    <source>
        <strain evidence="7 8">NBRC 108724</strain>
    </source>
</reference>
<feature type="domain" description="RNA polymerase sigma factor 70 region 4 type 2" evidence="6">
    <location>
        <begin position="133"/>
        <end position="178"/>
    </location>
</feature>
<dbReference type="InterPro" id="IPR039425">
    <property type="entry name" value="RNA_pol_sigma-70-like"/>
</dbReference>
<dbReference type="Pfam" id="PF04542">
    <property type="entry name" value="Sigma70_r2"/>
    <property type="match status" value="1"/>
</dbReference>
<dbReference type="Pfam" id="PF08281">
    <property type="entry name" value="Sigma70_r4_2"/>
    <property type="match status" value="1"/>
</dbReference>
<dbReference type="AlphaFoldDB" id="A0A6L9XWI5"/>
<dbReference type="PANTHER" id="PTHR43133">
    <property type="entry name" value="RNA POLYMERASE ECF-TYPE SIGMA FACTO"/>
    <property type="match status" value="1"/>
</dbReference>
<dbReference type="GO" id="GO:0016987">
    <property type="term" value="F:sigma factor activity"/>
    <property type="evidence" value="ECO:0007669"/>
    <property type="project" value="UniProtKB-KW"/>
</dbReference>
<dbReference type="Proteomes" id="UP000474967">
    <property type="component" value="Unassembled WGS sequence"/>
</dbReference>
<sequence length="195" mass="21085">MGIPLDEGASLWQRAIGGDTEAFGALFETHRDRVFGQALRLMRSRHDAEDVTALVFLEAWRRRESVHEVDGSILPWLLVTTNYVAKNAARAMRRHHLAMASIPAPSPTPDFAPDVDDRLDRSEREVAARAGFARLSASDQAVVTLCVIEGLTTAQAAAALGVPSGTVKSRLSRAKRRLAEFLPETAASENALGGA</sequence>
<keyword evidence="3" id="KW-0731">Sigma factor</keyword>
<proteinExistence type="inferred from homology"/>
<keyword evidence="4" id="KW-0804">Transcription</keyword>
<gene>
    <name evidence="7" type="ORF">G3T36_05925</name>
</gene>
<dbReference type="RefSeq" id="WP_163288623.1">
    <property type="nucleotide sequence ID" value="NZ_JAAGWY010000001.1"/>
</dbReference>